<keyword evidence="7" id="KW-0998">Cell outer membrane</keyword>
<comment type="caution">
    <text evidence="9">The sequence shown here is derived from an EMBL/GenBank/DDBJ whole genome shotgun (WGS) entry which is preliminary data.</text>
</comment>
<dbReference type="RefSeq" id="WP_345275142.1">
    <property type="nucleotide sequence ID" value="NZ_BAABJW010000001.1"/>
</dbReference>
<dbReference type="InterPro" id="IPR051906">
    <property type="entry name" value="TolC-like"/>
</dbReference>
<accession>A0ABP9BV27</accession>
<dbReference type="SUPFAM" id="SSF56954">
    <property type="entry name" value="Outer membrane efflux proteins (OEP)"/>
    <property type="match status" value="1"/>
</dbReference>
<evidence type="ECO:0000313" key="10">
    <source>
        <dbReference type="Proteomes" id="UP001501433"/>
    </source>
</evidence>
<organism evidence="9 10">
    <name type="scientific">Litoribaculum gwangyangense</name>
    <dbReference type="NCBI Taxonomy" id="1130722"/>
    <lineage>
        <taxon>Bacteria</taxon>
        <taxon>Pseudomonadati</taxon>
        <taxon>Bacteroidota</taxon>
        <taxon>Flavobacteriia</taxon>
        <taxon>Flavobacteriales</taxon>
        <taxon>Flavobacteriaceae</taxon>
        <taxon>Litoribaculum</taxon>
    </lineage>
</organism>
<dbReference type="EMBL" id="BAABJW010000001">
    <property type="protein sequence ID" value="GAA4800613.1"/>
    <property type="molecule type" value="Genomic_DNA"/>
</dbReference>
<keyword evidence="3" id="KW-0813">Transport</keyword>
<name>A0ABP9BV27_9FLAO</name>
<keyword evidence="8" id="KW-0175">Coiled coil</keyword>
<protein>
    <submittedName>
        <fullName evidence="9">TolC family protein</fullName>
    </submittedName>
</protein>
<dbReference type="PANTHER" id="PTHR30026">
    <property type="entry name" value="OUTER MEMBRANE PROTEIN TOLC"/>
    <property type="match status" value="1"/>
</dbReference>
<dbReference type="Pfam" id="PF02321">
    <property type="entry name" value="OEP"/>
    <property type="match status" value="2"/>
</dbReference>
<comment type="similarity">
    <text evidence="2">Belongs to the outer membrane factor (OMF) (TC 1.B.17) family.</text>
</comment>
<evidence type="ECO:0000256" key="8">
    <source>
        <dbReference type="SAM" id="Coils"/>
    </source>
</evidence>
<evidence type="ECO:0000256" key="4">
    <source>
        <dbReference type="ARBA" id="ARBA00022452"/>
    </source>
</evidence>
<keyword evidence="5" id="KW-0812">Transmembrane</keyword>
<evidence type="ECO:0000256" key="5">
    <source>
        <dbReference type="ARBA" id="ARBA00022692"/>
    </source>
</evidence>
<comment type="subcellular location">
    <subcellularLocation>
        <location evidence="1">Cell outer membrane</location>
    </subcellularLocation>
</comment>
<keyword evidence="4" id="KW-1134">Transmembrane beta strand</keyword>
<evidence type="ECO:0000256" key="7">
    <source>
        <dbReference type="ARBA" id="ARBA00023237"/>
    </source>
</evidence>
<keyword evidence="6" id="KW-0472">Membrane</keyword>
<dbReference type="PANTHER" id="PTHR30026:SF20">
    <property type="entry name" value="OUTER MEMBRANE PROTEIN TOLC"/>
    <property type="match status" value="1"/>
</dbReference>
<dbReference type="Proteomes" id="UP001501433">
    <property type="component" value="Unassembled WGS sequence"/>
</dbReference>
<evidence type="ECO:0000256" key="2">
    <source>
        <dbReference type="ARBA" id="ARBA00007613"/>
    </source>
</evidence>
<sequence length="441" mass="50193">MKNKLILYFSLLISISGFSQENPQRFSLKEAIDYALENNQNIKSADLDILAAKEQVWETTALGLPQINGSVDYQIFLRSPFDISSLAPDDPFRFLFPKHNLTPSVSLSQLLFDGGYLVGLQSNKVFLEISKNAKDKTVNQIETSVVSAYNNVLLTKESINITKNNIAVLEENLNETKKIFENGLAEEEDVEQLQITLSSLEINLKNLETLYNISEGYLKVLLNINLKDSIELTDGLEDLILQNISLELISEQHPVSNNIDYKIASNEVEAKSLEYKLEKSEQLPKLNAFINSSYLGYSDEFSNYFTNEQDWLFTVTGGVSFKFPIFSSFGGKAKRQKAKIEWDKAVNNLNLKESQLELEFQNAKNEYNLAIETYANKQRNLELAEKIEKKNTIKYKEGIAGSFDLRQAQLQLYTSQQEYLQAIINVINKKAELKNLLNIQN</sequence>
<evidence type="ECO:0000256" key="1">
    <source>
        <dbReference type="ARBA" id="ARBA00004442"/>
    </source>
</evidence>
<reference evidence="10" key="1">
    <citation type="journal article" date="2019" name="Int. J. Syst. Evol. Microbiol.">
        <title>The Global Catalogue of Microorganisms (GCM) 10K type strain sequencing project: providing services to taxonomists for standard genome sequencing and annotation.</title>
        <authorList>
            <consortium name="The Broad Institute Genomics Platform"/>
            <consortium name="The Broad Institute Genome Sequencing Center for Infectious Disease"/>
            <person name="Wu L."/>
            <person name="Ma J."/>
        </authorList>
    </citation>
    <scope>NUCLEOTIDE SEQUENCE [LARGE SCALE GENOMIC DNA]</scope>
    <source>
        <strain evidence="10">JCM 18325</strain>
    </source>
</reference>
<feature type="coiled-coil region" evidence="8">
    <location>
        <begin position="159"/>
        <end position="210"/>
    </location>
</feature>
<keyword evidence="10" id="KW-1185">Reference proteome</keyword>
<evidence type="ECO:0000313" key="9">
    <source>
        <dbReference type="EMBL" id="GAA4800613.1"/>
    </source>
</evidence>
<gene>
    <name evidence="9" type="ORF">GCM10023330_02730</name>
</gene>
<feature type="coiled-coil region" evidence="8">
    <location>
        <begin position="346"/>
        <end position="380"/>
    </location>
</feature>
<evidence type="ECO:0000256" key="6">
    <source>
        <dbReference type="ARBA" id="ARBA00023136"/>
    </source>
</evidence>
<dbReference type="Gene3D" id="1.20.1600.10">
    <property type="entry name" value="Outer membrane efflux proteins (OEP)"/>
    <property type="match status" value="1"/>
</dbReference>
<proteinExistence type="inferred from homology"/>
<dbReference type="InterPro" id="IPR003423">
    <property type="entry name" value="OMP_efflux"/>
</dbReference>
<evidence type="ECO:0000256" key="3">
    <source>
        <dbReference type="ARBA" id="ARBA00022448"/>
    </source>
</evidence>